<sequence length="76" mass="8872">KGTASAMDIRSTKNETDPQEEQENENQTEEKQDKEKIEGSSFSQKISSPWNKIKSWMTLPKNPFNRLPQQYEPEID</sequence>
<gene>
    <name evidence="2" type="ORF">MNBD_PLANCTO02-168</name>
</gene>
<name>A0A3B1DVK3_9ZZZZ</name>
<protein>
    <submittedName>
        <fullName evidence="2">Uncharacterized protein</fullName>
    </submittedName>
</protein>
<accession>A0A3B1DVK3</accession>
<dbReference type="EMBL" id="UOGL01000414">
    <property type="protein sequence ID" value="VAX40224.1"/>
    <property type="molecule type" value="Genomic_DNA"/>
</dbReference>
<feature type="region of interest" description="Disordered" evidence="1">
    <location>
        <begin position="1"/>
        <end position="76"/>
    </location>
</feature>
<feature type="compositionally biased region" description="Basic and acidic residues" evidence="1">
    <location>
        <begin position="28"/>
        <end position="38"/>
    </location>
</feature>
<feature type="compositionally biased region" description="Acidic residues" evidence="1">
    <location>
        <begin position="17"/>
        <end position="27"/>
    </location>
</feature>
<reference evidence="2" key="1">
    <citation type="submission" date="2018-06" db="EMBL/GenBank/DDBJ databases">
        <authorList>
            <person name="Zhirakovskaya E."/>
        </authorList>
    </citation>
    <scope>NUCLEOTIDE SEQUENCE</scope>
</reference>
<feature type="non-terminal residue" evidence="2">
    <location>
        <position position="1"/>
    </location>
</feature>
<feature type="compositionally biased region" description="Polar residues" evidence="1">
    <location>
        <begin position="40"/>
        <end position="50"/>
    </location>
</feature>
<proteinExistence type="predicted"/>
<evidence type="ECO:0000313" key="2">
    <source>
        <dbReference type="EMBL" id="VAX40224.1"/>
    </source>
</evidence>
<dbReference type="AlphaFoldDB" id="A0A3B1DVK3"/>
<evidence type="ECO:0000256" key="1">
    <source>
        <dbReference type="SAM" id="MobiDB-lite"/>
    </source>
</evidence>
<organism evidence="2">
    <name type="scientific">hydrothermal vent metagenome</name>
    <dbReference type="NCBI Taxonomy" id="652676"/>
    <lineage>
        <taxon>unclassified sequences</taxon>
        <taxon>metagenomes</taxon>
        <taxon>ecological metagenomes</taxon>
    </lineage>
</organism>